<feature type="transmembrane region" description="Helical" evidence="4">
    <location>
        <begin position="105"/>
        <end position="123"/>
    </location>
</feature>
<comment type="similarity">
    <text evidence="1">Belongs to the glycosyltransferase group 1 family. Glycosyltransferase 4 subfamily.</text>
</comment>
<dbReference type="InterPro" id="IPR028098">
    <property type="entry name" value="Glyco_trans_4-like_N"/>
</dbReference>
<keyword evidence="4" id="KW-0472">Membrane</keyword>
<proteinExistence type="inferred from homology"/>
<evidence type="ECO:0000256" key="1">
    <source>
        <dbReference type="ARBA" id="ARBA00009481"/>
    </source>
</evidence>
<evidence type="ECO:0000256" key="2">
    <source>
        <dbReference type="ARBA" id="ARBA00022676"/>
    </source>
</evidence>
<evidence type="ECO:0000259" key="5">
    <source>
        <dbReference type="Pfam" id="PF00534"/>
    </source>
</evidence>
<evidence type="ECO:0000256" key="4">
    <source>
        <dbReference type="SAM" id="Phobius"/>
    </source>
</evidence>
<feature type="domain" description="Glycosyl transferase family 1" evidence="5">
    <location>
        <begin position="205"/>
        <end position="366"/>
    </location>
</feature>
<keyword evidence="2 7" id="KW-0328">Glycosyltransferase</keyword>
<dbReference type="Gene3D" id="3.40.50.2000">
    <property type="entry name" value="Glycogen Phosphorylase B"/>
    <property type="match status" value="2"/>
</dbReference>
<dbReference type="Pfam" id="PF13579">
    <property type="entry name" value="Glyco_trans_4_4"/>
    <property type="match status" value="1"/>
</dbReference>
<dbReference type="RefSeq" id="WP_158764403.1">
    <property type="nucleotide sequence ID" value="NZ_CP047045.1"/>
</dbReference>
<evidence type="ECO:0000259" key="6">
    <source>
        <dbReference type="Pfam" id="PF13579"/>
    </source>
</evidence>
<feature type="domain" description="Glycosyltransferase subfamily 4-like N-terminal" evidence="6">
    <location>
        <begin position="26"/>
        <end position="183"/>
    </location>
</feature>
<evidence type="ECO:0000313" key="8">
    <source>
        <dbReference type="Proteomes" id="UP000431269"/>
    </source>
</evidence>
<gene>
    <name evidence="7" type="primary">kanE_1</name>
    <name evidence="7" type="ORF">DSM104635_00209</name>
</gene>
<dbReference type="PANTHER" id="PTHR12526:SF640">
    <property type="entry name" value="COLANIC ACID BIOSYNTHESIS GLYCOSYLTRANSFERASE WCAL-RELATED"/>
    <property type="match status" value="1"/>
</dbReference>
<keyword evidence="4" id="KW-0812">Transmembrane</keyword>
<evidence type="ECO:0000313" key="7">
    <source>
        <dbReference type="EMBL" id="QGZ93399.1"/>
    </source>
</evidence>
<dbReference type="InterPro" id="IPR001296">
    <property type="entry name" value="Glyco_trans_1"/>
</dbReference>
<keyword evidence="3 7" id="KW-0808">Transferase</keyword>
<dbReference type="CDD" id="cd03801">
    <property type="entry name" value="GT4_PimA-like"/>
    <property type="match status" value="1"/>
</dbReference>
<protein>
    <submittedName>
        <fullName evidence="7">Glycosyltransferase KanE</fullName>
        <ecNumber evidence="7">2.4.1.-</ecNumber>
    </submittedName>
</protein>
<organism evidence="7 8">
    <name type="scientific">Terricaulis silvestris</name>
    <dbReference type="NCBI Taxonomy" id="2686094"/>
    <lineage>
        <taxon>Bacteria</taxon>
        <taxon>Pseudomonadati</taxon>
        <taxon>Pseudomonadota</taxon>
        <taxon>Alphaproteobacteria</taxon>
        <taxon>Caulobacterales</taxon>
        <taxon>Caulobacteraceae</taxon>
        <taxon>Terricaulis</taxon>
    </lineage>
</organism>
<feature type="transmembrane region" description="Helical" evidence="4">
    <location>
        <begin position="76"/>
        <end position="99"/>
    </location>
</feature>
<dbReference type="PANTHER" id="PTHR12526">
    <property type="entry name" value="GLYCOSYLTRANSFERASE"/>
    <property type="match status" value="1"/>
</dbReference>
<dbReference type="Proteomes" id="UP000431269">
    <property type="component" value="Chromosome"/>
</dbReference>
<reference evidence="8" key="1">
    <citation type="submission" date="2019-12" db="EMBL/GenBank/DDBJ databases">
        <title>Complete genome of Terracaulis silvestris 0127_4.</title>
        <authorList>
            <person name="Vieira S."/>
            <person name="Riedel T."/>
            <person name="Sproer C."/>
            <person name="Pascual J."/>
            <person name="Boedeker C."/>
            <person name="Overmann J."/>
        </authorList>
    </citation>
    <scope>NUCLEOTIDE SEQUENCE [LARGE SCALE GENOMIC DNA]</scope>
    <source>
        <strain evidence="8">0127_4</strain>
    </source>
</reference>
<dbReference type="SUPFAM" id="SSF53756">
    <property type="entry name" value="UDP-Glycosyltransferase/glycogen phosphorylase"/>
    <property type="match status" value="1"/>
</dbReference>
<evidence type="ECO:0000256" key="3">
    <source>
        <dbReference type="ARBA" id="ARBA00022679"/>
    </source>
</evidence>
<keyword evidence="4" id="KW-1133">Transmembrane helix</keyword>
<dbReference type="GO" id="GO:0016757">
    <property type="term" value="F:glycosyltransferase activity"/>
    <property type="evidence" value="ECO:0007669"/>
    <property type="project" value="UniProtKB-KW"/>
</dbReference>
<accession>A0A6I6MGI6</accession>
<dbReference type="Pfam" id="PF00534">
    <property type="entry name" value="Glycos_transf_1"/>
    <property type="match status" value="1"/>
</dbReference>
<dbReference type="EC" id="2.4.1.-" evidence="7"/>
<dbReference type="EMBL" id="CP047045">
    <property type="protein sequence ID" value="QGZ93399.1"/>
    <property type="molecule type" value="Genomic_DNA"/>
</dbReference>
<dbReference type="KEGG" id="tsv:DSM104635_00209"/>
<sequence>MTPPPPRILALFGSGVLFGQERGNIEALAALQDQGCDVLCLVRDSSWSKDIPSALESRGIAFCRVPYIEQRMPGRLFYFLFRNPIAFILANIAFFWVFARYRPSHIYAFNSLYALNFLFGLALTRTPMVYRAGDAPTRHSAPFRWLWSFVVRRTQRFVAISRFIEELLINTGVERERVSVIYNKPPQGRPKSNGFSPGADLQHPDSFSIVYVGQLIADKGVDVLIEAFRHVAPEFLNARLLIAGRVSEWAGDAWARELAARVAGEALIRDRVVFLGYVEDTPSLFRFGQIHVCPSLFEEPLGNVVMEAKEAGVGSIVFPSGGLPEMIENGVDGVVCTEKTALALANALTSYLKDPEVARRHGQAARASLQRFQINRFAERWRHVINAADREN</sequence>
<name>A0A6I6MGI6_9CAUL</name>
<dbReference type="AlphaFoldDB" id="A0A6I6MGI6"/>
<keyword evidence="8" id="KW-1185">Reference proteome</keyword>